<protein>
    <recommendedName>
        <fullName evidence="2">DUF6752 domain-containing protein</fullName>
    </recommendedName>
</protein>
<dbReference type="InterPro" id="IPR046640">
    <property type="entry name" value="DUF6752"/>
</dbReference>
<feature type="coiled-coil region" evidence="1">
    <location>
        <begin position="4"/>
        <end position="31"/>
    </location>
</feature>
<dbReference type="Proteomes" id="UP000649179">
    <property type="component" value="Unassembled WGS sequence"/>
</dbReference>
<accession>A0A917F344</accession>
<evidence type="ECO:0000313" key="3">
    <source>
        <dbReference type="EMBL" id="GGF40211.1"/>
    </source>
</evidence>
<dbReference type="Pfam" id="PF20537">
    <property type="entry name" value="DUF6752"/>
    <property type="match status" value="1"/>
</dbReference>
<reference evidence="3" key="2">
    <citation type="submission" date="2020-09" db="EMBL/GenBank/DDBJ databases">
        <authorList>
            <person name="Sun Q."/>
            <person name="Zhou Y."/>
        </authorList>
    </citation>
    <scope>NUCLEOTIDE SEQUENCE</scope>
    <source>
        <strain evidence="3">CGMCC 1.16067</strain>
    </source>
</reference>
<dbReference type="RefSeq" id="WP_188778993.1">
    <property type="nucleotide sequence ID" value="NZ_BMKQ01000001.1"/>
</dbReference>
<proteinExistence type="predicted"/>
<evidence type="ECO:0000256" key="1">
    <source>
        <dbReference type="SAM" id="Coils"/>
    </source>
</evidence>
<organism evidence="3 4">
    <name type="scientific">Marmoricola endophyticus</name>
    <dbReference type="NCBI Taxonomy" id="2040280"/>
    <lineage>
        <taxon>Bacteria</taxon>
        <taxon>Bacillati</taxon>
        <taxon>Actinomycetota</taxon>
        <taxon>Actinomycetes</taxon>
        <taxon>Propionibacteriales</taxon>
        <taxon>Nocardioidaceae</taxon>
        <taxon>Marmoricola</taxon>
    </lineage>
</organism>
<keyword evidence="4" id="KW-1185">Reference proteome</keyword>
<keyword evidence="1" id="KW-0175">Coiled coil</keyword>
<reference evidence="3" key="1">
    <citation type="journal article" date="2014" name="Int. J. Syst. Evol. Microbiol.">
        <title>Complete genome sequence of Corynebacterium casei LMG S-19264T (=DSM 44701T), isolated from a smear-ripened cheese.</title>
        <authorList>
            <consortium name="US DOE Joint Genome Institute (JGI-PGF)"/>
            <person name="Walter F."/>
            <person name="Albersmeier A."/>
            <person name="Kalinowski J."/>
            <person name="Ruckert C."/>
        </authorList>
    </citation>
    <scope>NUCLEOTIDE SEQUENCE</scope>
    <source>
        <strain evidence="3">CGMCC 1.16067</strain>
    </source>
</reference>
<feature type="domain" description="DUF6752" evidence="2">
    <location>
        <begin position="14"/>
        <end position="62"/>
    </location>
</feature>
<sequence>MIGSKEREARLDRLEQEVASLRVAVAESQRLNERLSDVLDVVMELLVPAVDRDEERLRAALASVDRVVNASPRTP</sequence>
<evidence type="ECO:0000259" key="2">
    <source>
        <dbReference type="Pfam" id="PF20537"/>
    </source>
</evidence>
<dbReference type="AlphaFoldDB" id="A0A917F344"/>
<evidence type="ECO:0000313" key="4">
    <source>
        <dbReference type="Proteomes" id="UP000649179"/>
    </source>
</evidence>
<name>A0A917F344_9ACTN</name>
<gene>
    <name evidence="3" type="ORF">GCM10011519_12360</name>
</gene>
<comment type="caution">
    <text evidence="3">The sequence shown here is derived from an EMBL/GenBank/DDBJ whole genome shotgun (WGS) entry which is preliminary data.</text>
</comment>
<dbReference type="EMBL" id="BMKQ01000001">
    <property type="protein sequence ID" value="GGF40211.1"/>
    <property type="molecule type" value="Genomic_DNA"/>
</dbReference>